<dbReference type="Proteomes" id="UP000316008">
    <property type="component" value="Unassembled WGS sequence"/>
</dbReference>
<organism evidence="1 2">
    <name type="scientific">Fluviicola chungangensis</name>
    <dbReference type="NCBI Taxonomy" id="2597671"/>
    <lineage>
        <taxon>Bacteria</taxon>
        <taxon>Pseudomonadati</taxon>
        <taxon>Bacteroidota</taxon>
        <taxon>Flavobacteriia</taxon>
        <taxon>Flavobacteriales</taxon>
        <taxon>Crocinitomicaceae</taxon>
        <taxon>Fluviicola</taxon>
    </lineage>
</organism>
<evidence type="ECO:0000313" key="1">
    <source>
        <dbReference type="EMBL" id="TSJ44822.1"/>
    </source>
</evidence>
<evidence type="ECO:0000313" key="2">
    <source>
        <dbReference type="Proteomes" id="UP000316008"/>
    </source>
</evidence>
<comment type="caution">
    <text evidence="1">The sequence shown here is derived from an EMBL/GenBank/DDBJ whole genome shotgun (WGS) entry which is preliminary data.</text>
</comment>
<protein>
    <submittedName>
        <fullName evidence="1">Uncharacterized protein</fullName>
    </submittedName>
</protein>
<dbReference type="PROSITE" id="PS51257">
    <property type="entry name" value="PROKAR_LIPOPROTEIN"/>
    <property type="match status" value="1"/>
</dbReference>
<name>A0A556MY36_9FLAO</name>
<dbReference type="EMBL" id="VLPL01000004">
    <property type="protein sequence ID" value="TSJ44822.1"/>
    <property type="molecule type" value="Genomic_DNA"/>
</dbReference>
<dbReference type="AlphaFoldDB" id="A0A556MY36"/>
<dbReference type="OrthoDB" id="9554131at2"/>
<reference evidence="1 2" key="1">
    <citation type="submission" date="2019-07" db="EMBL/GenBank/DDBJ databases">
        <authorList>
            <person name="Huq M.A."/>
        </authorList>
    </citation>
    <scope>NUCLEOTIDE SEQUENCE [LARGE SCALE GENOMIC DNA]</scope>
    <source>
        <strain evidence="1 2">MAH-3</strain>
    </source>
</reference>
<sequence>MSHNILKWLSGSLILLSVLSCKKQKGVLDDFPPGRFDFVYVLNTSSNQDTVSGELSGPYVKSSYYTFEVRQELSMDKSLKAFSVGTYKKIIDNTFKAQVNTGSTITYENHDADHLFVQFAAGDTLSGSLTLTRKE</sequence>
<gene>
    <name evidence="1" type="ORF">FO442_09485</name>
</gene>
<proteinExistence type="predicted"/>
<accession>A0A556MY36</accession>
<keyword evidence="2" id="KW-1185">Reference proteome</keyword>
<dbReference type="RefSeq" id="WP_144332936.1">
    <property type="nucleotide sequence ID" value="NZ_VLPL01000004.1"/>
</dbReference>